<keyword evidence="2 4" id="KW-0479">Metal-binding</keyword>
<feature type="compositionally biased region" description="Pro residues" evidence="5">
    <location>
        <begin position="419"/>
        <end position="429"/>
    </location>
</feature>
<dbReference type="Pfam" id="PF00412">
    <property type="entry name" value="LIM"/>
    <property type="match status" value="1"/>
</dbReference>
<organism evidence="8 9">
    <name type="scientific">Catenaria anguillulae PL171</name>
    <dbReference type="NCBI Taxonomy" id="765915"/>
    <lineage>
        <taxon>Eukaryota</taxon>
        <taxon>Fungi</taxon>
        <taxon>Fungi incertae sedis</taxon>
        <taxon>Blastocladiomycota</taxon>
        <taxon>Blastocladiomycetes</taxon>
        <taxon>Blastocladiales</taxon>
        <taxon>Catenariaceae</taxon>
        <taxon>Catenaria</taxon>
    </lineage>
</organism>
<evidence type="ECO:0000259" key="7">
    <source>
        <dbReference type="PROSITE" id="PS50085"/>
    </source>
</evidence>
<feature type="region of interest" description="Disordered" evidence="5">
    <location>
        <begin position="248"/>
        <end position="290"/>
    </location>
</feature>
<dbReference type="InterPro" id="IPR050989">
    <property type="entry name" value="Rap1_Ran_GAP"/>
</dbReference>
<keyword evidence="3 4" id="KW-0862">Zinc</keyword>
<feature type="compositionally biased region" description="Low complexity" evidence="5">
    <location>
        <begin position="82"/>
        <end position="92"/>
    </location>
</feature>
<feature type="compositionally biased region" description="Basic and acidic residues" evidence="5">
    <location>
        <begin position="701"/>
        <end position="711"/>
    </location>
</feature>
<dbReference type="GO" id="GO:0046872">
    <property type="term" value="F:metal ion binding"/>
    <property type="evidence" value="ECO:0007669"/>
    <property type="project" value="UniProtKB-KW"/>
</dbReference>
<reference evidence="8 9" key="1">
    <citation type="submission" date="2016-07" db="EMBL/GenBank/DDBJ databases">
        <title>Pervasive Adenine N6-methylation of Active Genes in Fungi.</title>
        <authorList>
            <consortium name="DOE Joint Genome Institute"/>
            <person name="Mondo S.J."/>
            <person name="Dannebaum R.O."/>
            <person name="Kuo R.C."/>
            <person name="Labutti K."/>
            <person name="Haridas S."/>
            <person name="Kuo A."/>
            <person name="Salamov A."/>
            <person name="Ahrendt S.R."/>
            <person name="Lipzen A."/>
            <person name="Sullivan W."/>
            <person name="Andreopoulos W.B."/>
            <person name="Clum A."/>
            <person name="Lindquist E."/>
            <person name="Daum C."/>
            <person name="Ramamoorthy G.K."/>
            <person name="Gryganskyi A."/>
            <person name="Culley D."/>
            <person name="Magnuson J.K."/>
            <person name="James T.Y."/>
            <person name="O'Malley M.A."/>
            <person name="Stajich J.E."/>
            <person name="Spatafora J.W."/>
            <person name="Visel A."/>
            <person name="Grigoriev I.V."/>
        </authorList>
    </citation>
    <scope>NUCLEOTIDE SEQUENCE [LARGE SCALE GENOMIC DNA]</scope>
    <source>
        <strain evidence="8 9">PL171</strain>
    </source>
</reference>
<dbReference type="PANTHER" id="PTHR15711:SF22">
    <property type="entry name" value="RAP-GAP DOMAIN-CONTAINING PROTEIN"/>
    <property type="match status" value="1"/>
</dbReference>
<feature type="compositionally biased region" description="Low complexity" evidence="5">
    <location>
        <begin position="1617"/>
        <end position="1638"/>
    </location>
</feature>
<dbReference type="STRING" id="765915.A0A1Y2I0S8"/>
<feature type="compositionally biased region" description="Polar residues" evidence="5">
    <location>
        <begin position="1710"/>
        <end position="1722"/>
    </location>
</feature>
<protein>
    <recommendedName>
        <fullName evidence="10">Rap-GAP domain-containing protein</fullName>
    </recommendedName>
</protein>
<proteinExistence type="predicted"/>
<feature type="region of interest" description="Disordered" evidence="5">
    <location>
        <begin position="1"/>
        <end position="129"/>
    </location>
</feature>
<dbReference type="Gene3D" id="2.10.110.10">
    <property type="entry name" value="Cysteine Rich Protein"/>
    <property type="match status" value="1"/>
</dbReference>
<feature type="region of interest" description="Disordered" evidence="5">
    <location>
        <begin position="519"/>
        <end position="616"/>
    </location>
</feature>
<feature type="compositionally biased region" description="Low complexity" evidence="5">
    <location>
        <begin position="430"/>
        <end position="454"/>
    </location>
</feature>
<dbReference type="CDD" id="cd09358">
    <property type="entry name" value="LIM_Mical_like"/>
    <property type="match status" value="1"/>
</dbReference>
<feature type="compositionally biased region" description="Polar residues" evidence="5">
    <location>
        <begin position="939"/>
        <end position="952"/>
    </location>
</feature>
<evidence type="ECO:0000259" key="6">
    <source>
        <dbReference type="PROSITE" id="PS50023"/>
    </source>
</evidence>
<keyword evidence="9" id="KW-1185">Reference proteome</keyword>
<evidence type="ECO:0000313" key="8">
    <source>
        <dbReference type="EMBL" id="ORZ40467.1"/>
    </source>
</evidence>
<evidence type="ECO:0000256" key="4">
    <source>
        <dbReference type="PROSITE-ProRule" id="PRU00125"/>
    </source>
</evidence>
<feature type="compositionally biased region" description="Gly residues" evidence="5">
    <location>
        <begin position="1590"/>
        <end position="1600"/>
    </location>
</feature>
<dbReference type="PROSITE" id="PS50085">
    <property type="entry name" value="RAPGAP"/>
    <property type="match status" value="1"/>
</dbReference>
<feature type="region of interest" description="Disordered" evidence="5">
    <location>
        <begin position="1522"/>
        <end position="1558"/>
    </location>
</feature>
<sequence length="1765" mass="182279">MQSDPSSSASSSTAASSLPLAAGPPLPTASGHDPSNSSSSATMTNPGTAASSSASSAFSSRMGTISVSHSTSHPPSIAGTGSSSASRRFSAQSRDRESASVHSIDSTATTFSTSSSGTTRFGSGPGVSGAAAGTGAGGHYSYSSNPQSTHQGDGGSDIAAVALAFFSSTNPSCVACGKEVFAMEMFTFDGNAFHRRCFKCTQCAKSLSIANAISFNGAIYCTKHNPGTGTSKKSLFSKRPVSMVVSTSSAALGPGASQHAGGHHHGNFTNTHPSPGGAGTTAGMPPLSPWAARHDDVMRKLELLNFEGGVGAGSSDQVPPLPSRHQHGHHNCYSPRSHGTSASTSASNTPGLGSLNDISNSQQMSPVTPTQSNPFPDLSASASSTNTTSSRHASSDPAAATSAFHPTSTSSSSQALAPPAVPPIPPPPRSTSTSAAAHSQLPPASDPAASSISTSREHLLTAVPPRIESFGPRRRTGSAEAVRALQLQLQQAHSQSSFDNTPRPSNAAAFVPASSSLATARAHPYARQQSDQSPTGSAASLSTSSRDPNAPLVPPSPADSTHAVLDGASVTPPFASGNLSPTTVLAEGVGKQGSPRSSPTMAHVPMERQGSGASRARRASASVGLFNSLFRFASGSAELHASQQQQQQQQPISPNAPTAPETISIRATRVSSIPGLDRPPSPAPSQSAASEAGSSTMGSDDGTHYSSDRRRSSTASSSAGVPVRRGSGGIAPPPAVVHTSPPVDGSGRQVRIFKRPSGDFTMLPPRSSSSTLGGGDGASPRMPVIMHSASGHARATTAPNVSATGVGGFPSPDLPVQPLSAMVTPSMSPVFEEGRLGSPAPPLGTSPGAGSISTSSASTSYRSGKPRGASDLSQHHGHHHHNMRHMAGEVGHPPKSKSHDTALHALSIKTSASDSATPGRRHDDFLYDFTETDAFSLVNTRSQSRPGSSSELLLNATPGGAGAKSSPSTSPTTLLLAANSRDDTMLAPTHSPSSASSMRPHTSSTIKKRAMSMSDMHEFAADAASPSSAHAVYPGSMPPLVQGAQGYILETQPNLALHAMAVDRATPSNQALAGLGLVGARAPAVVPGSGVPGAGNACASGSGNAVNSSSAAAGSTGFPNLIAGLTGGIRHRGENPYVVDTAEIRRLLSPLAQSEYHGYIMEHIEVEALYFRRFFHGFDHTTYVGVIESPVAVSTLGSVNGEPAAPIEGPVVISVRRDSESKHFRVLVRAKDRDWRLEAHESELKTRGRGKLSRRHAIGHVLPGLSTQKLIKVRSTKIERDLLKLDEIRLAPKLKIGCLYMKRGQTTEEQVFGNRNHSAEFEEFLGVLGERVELRGFEGFDGGLDTKHGNMGTHSVFTQLRGFEIMFHVSTLLPHSDRDTQQIQRKSQIGNDIVCIVFLDEPDEVPSSPTGVFSGASASGFDPCMIRSQYLTVFIVVSGCESNGVRGYRVAVAYQGDVPTFGPSLPPAGIFTSSSQLRDFLLAKIINAENAAFKSAKFKRLHNRTRAMMLEDMVQFYTKTNGHGHQEIKDAPPSSNAMASSSPHNKAANELAGSSQSASVPSLLTSGLQHGRAAKDVAASDEQFHSTGALGMGSESGGGASNMNKGKARSDFELFSSRRNTSNPNVSNSNSKRSGSKSLAPHHESSPDNSSPSLAVGTPPHESALTKLLGQAVASSLPASPSRKGSAAQQGGQHQSSSSSSSSSQPQQADGKQQGASSSPSVGRSKGRGLFTFRKRQSGGVDNNEAAEAVSGDGQGHAKSLDSLR</sequence>
<dbReference type="SMART" id="SM00132">
    <property type="entry name" value="LIM"/>
    <property type="match status" value="1"/>
</dbReference>
<feature type="region of interest" description="Disordered" evidence="5">
    <location>
        <begin position="637"/>
        <end position="659"/>
    </location>
</feature>
<dbReference type="InterPro" id="IPR000331">
    <property type="entry name" value="Rap/Ran_GAP_dom"/>
</dbReference>
<feature type="compositionally biased region" description="Low complexity" evidence="5">
    <location>
        <begin position="845"/>
        <end position="863"/>
    </location>
</feature>
<dbReference type="GO" id="GO:0005737">
    <property type="term" value="C:cytoplasm"/>
    <property type="evidence" value="ECO:0007669"/>
    <property type="project" value="TreeGrafter"/>
</dbReference>
<keyword evidence="4" id="KW-0440">LIM domain</keyword>
<feature type="compositionally biased region" description="Polar residues" evidence="5">
    <location>
        <begin position="337"/>
        <end position="374"/>
    </location>
</feature>
<comment type="caution">
    <text evidence="8">The sequence shown here is derived from an EMBL/GenBank/DDBJ whole genome shotgun (WGS) entry which is preliminary data.</text>
</comment>
<feature type="compositionally biased region" description="Low complexity" evidence="5">
    <location>
        <begin position="379"/>
        <end position="418"/>
    </location>
</feature>
<feature type="compositionally biased region" description="Polar residues" evidence="5">
    <location>
        <begin position="527"/>
        <end position="547"/>
    </location>
</feature>
<name>A0A1Y2I0S8_9FUNG</name>
<feature type="compositionally biased region" description="Low complexity" evidence="5">
    <location>
        <begin position="49"/>
        <end position="60"/>
    </location>
</feature>
<feature type="domain" description="Rap-GAP" evidence="7">
    <location>
        <begin position="1282"/>
        <end position="1513"/>
    </location>
</feature>
<dbReference type="Gene3D" id="3.40.50.11210">
    <property type="entry name" value="Rap/Ran-GAP"/>
    <property type="match status" value="1"/>
</dbReference>
<dbReference type="GO" id="GO:0051056">
    <property type="term" value="P:regulation of small GTPase mediated signal transduction"/>
    <property type="evidence" value="ECO:0007669"/>
    <property type="project" value="InterPro"/>
</dbReference>
<feature type="domain" description="LIM zinc-binding" evidence="6">
    <location>
        <begin position="171"/>
        <end position="231"/>
    </location>
</feature>
<dbReference type="SUPFAM" id="SSF57716">
    <property type="entry name" value="Glucocorticoid receptor-like (DNA-binding domain)"/>
    <property type="match status" value="1"/>
</dbReference>
<feature type="region of interest" description="Disordered" evidence="5">
    <location>
        <begin position="1587"/>
        <end position="1606"/>
    </location>
</feature>
<feature type="compositionally biased region" description="Low complexity" evidence="5">
    <location>
        <begin position="106"/>
        <end position="122"/>
    </location>
</feature>
<feature type="compositionally biased region" description="Low complexity" evidence="5">
    <location>
        <begin position="963"/>
        <end position="973"/>
    </location>
</feature>
<keyword evidence="1" id="KW-0343">GTPase activation</keyword>
<feature type="compositionally biased region" description="Polar residues" evidence="5">
    <location>
        <begin position="33"/>
        <end position="48"/>
    </location>
</feature>
<dbReference type="InterPro" id="IPR001781">
    <property type="entry name" value="Znf_LIM"/>
</dbReference>
<evidence type="ECO:0000256" key="3">
    <source>
        <dbReference type="ARBA" id="ARBA00022833"/>
    </source>
</evidence>
<gene>
    <name evidence="8" type="ORF">BCR44DRAFT_28424</name>
</gene>
<accession>A0A1Y2I0S8</accession>
<dbReference type="EMBL" id="MCFL01000003">
    <property type="protein sequence ID" value="ORZ40467.1"/>
    <property type="molecule type" value="Genomic_DNA"/>
</dbReference>
<dbReference type="Pfam" id="PF02145">
    <property type="entry name" value="Rap_GAP"/>
    <property type="match status" value="1"/>
</dbReference>
<feature type="compositionally biased region" description="Low complexity" evidence="5">
    <location>
        <begin position="1531"/>
        <end position="1543"/>
    </location>
</feature>
<feature type="region of interest" description="Disordered" evidence="5">
    <location>
        <begin position="830"/>
        <end position="900"/>
    </location>
</feature>
<dbReference type="PROSITE" id="PS00478">
    <property type="entry name" value="LIM_DOMAIN_1"/>
    <property type="match status" value="1"/>
</dbReference>
<feature type="compositionally biased region" description="Low complexity" evidence="5">
    <location>
        <begin position="684"/>
        <end position="695"/>
    </location>
</feature>
<evidence type="ECO:0000256" key="2">
    <source>
        <dbReference type="ARBA" id="ARBA00022723"/>
    </source>
</evidence>
<feature type="compositionally biased region" description="Low complexity" evidence="5">
    <location>
        <begin position="1"/>
        <end position="21"/>
    </location>
</feature>
<dbReference type="Proteomes" id="UP000193411">
    <property type="component" value="Unassembled WGS sequence"/>
</dbReference>
<feature type="region of interest" description="Disordered" evidence="5">
    <location>
        <begin position="310"/>
        <end position="454"/>
    </location>
</feature>
<feature type="region of interest" description="Disordered" evidence="5">
    <location>
        <begin position="672"/>
        <end position="776"/>
    </location>
</feature>
<dbReference type="PANTHER" id="PTHR15711">
    <property type="entry name" value="RAP GTPASE-ACTIVATING PROTEIN"/>
    <property type="match status" value="1"/>
</dbReference>
<evidence type="ECO:0000256" key="1">
    <source>
        <dbReference type="ARBA" id="ARBA00022468"/>
    </source>
</evidence>
<evidence type="ECO:0000313" key="9">
    <source>
        <dbReference type="Proteomes" id="UP000193411"/>
    </source>
</evidence>
<dbReference type="GO" id="GO:0005096">
    <property type="term" value="F:GTPase activator activity"/>
    <property type="evidence" value="ECO:0007669"/>
    <property type="project" value="UniProtKB-KW"/>
</dbReference>
<feature type="compositionally biased region" description="Polar residues" evidence="5">
    <location>
        <begin position="61"/>
        <end position="74"/>
    </location>
</feature>
<dbReference type="PROSITE" id="PS50023">
    <property type="entry name" value="LIM_DOMAIN_2"/>
    <property type="match status" value="1"/>
</dbReference>
<dbReference type="SUPFAM" id="SSF111347">
    <property type="entry name" value="Rap/Ran-GAP"/>
    <property type="match status" value="1"/>
</dbReference>
<evidence type="ECO:0000256" key="5">
    <source>
        <dbReference type="SAM" id="MobiDB-lite"/>
    </source>
</evidence>
<evidence type="ECO:0008006" key="10">
    <source>
        <dbReference type="Google" id="ProtNLM"/>
    </source>
</evidence>
<dbReference type="InterPro" id="IPR035974">
    <property type="entry name" value="Rap/Ran-GAP_sf"/>
</dbReference>
<feature type="compositionally biased region" description="Basic residues" evidence="5">
    <location>
        <begin position="875"/>
        <end position="884"/>
    </location>
</feature>
<feature type="region of interest" description="Disordered" evidence="5">
    <location>
        <begin position="1615"/>
        <end position="1765"/>
    </location>
</feature>
<feature type="compositionally biased region" description="Low complexity" evidence="5">
    <location>
        <begin position="1685"/>
        <end position="1709"/>
    </location>
</feature>
<feature type="region of interest" description="Disordered" evidence="5">
    <location>
        <begin position="939"/>
        <end position="973"/>
    </location>
</feature>
<dbReference type="OrthoDB" id="2499658at2759"/>